<accession>A0A849SIQ5</accession>
<dbReference type="PANTHER" id="PTHR36110:SF2">
    <property type="entry name" value="RING-CLEAVING DIOXYGENASE MHQE-RELATED"/>
    <property type="match status" value="1"/>
</dbReference>
<dbReference type="InterPro" id="IPR052537">
    <property type="entry name" value="Extradiol_RC_dioxygenase"/>
</dbReference>
<evidence type="ECO:0000313" key="2">
    <source>
        <dbReference type="EMBL" id="NOT35648.1"/>
    </source>
</evidence>
<dbReference type="InterPro" id="IPR037523">
    <property type="entry name" value="VOC_core"/>
</dbReference>
<feature type="domain" description="VOC" evidence="1">
    <location>
        <begin position="1"/>
        <end position="79"/>
    </location>
</feature>
<reference evidence="2 3" key="1">
    <citation type="submission" date="2020-04" db="EMBL/GenBank/DDBJ databases">
        <title>Metagenomic profiling of ammonia- and methane-oxidizing microorganisms in a Dutch drinking water treatment plant.</title>
        <authorList>
            <person name="Poghosyan L."/>
            <person name="Leucker S."/>
        </authorList>
    </citation>
    <scope>NUCLEOTIDE SEQUENCE [LARGE SCALE GENOMIC DNA]</scope>
    <source>
        <strain evidence="2">S-RSF-IL-03</strain>
    </source>
</reference>
<evidence type="ECO:0000313" key="3">
    <source>
        <dbReference type="Proteomes" id="UP000580839"/>
    </source>
</evidence>
<organism evidence="2 3">
    <name type="scientific">Eiseniibacteriota bacterium</name>
    <dbReference type="NCBI Taxonomy" id="2212470"/>
    <lineage>
        <taxon>Bacteria</taxon>
        <taxon>Candidatus Eiseniibacteriota</taxon>
    </lineage>
</organism>
<dbReference type="Gene3D" id="3.10.180.10">
    <property type="entry name" value="2,3-Dihydroxybiphenyl 1,2-Dioxygenase, domain 1"/>
    <property type="match status" value="1"/>
</dbReference>
<feature type="non-terminal residue" evidence="2">
    <location>
        <position position="1"/>
    </location>
</feature>
<protein>
    <submittedName>
        <fullName evidence="2">Ring-cleaving dioxygenase</fullName>
    </submittedName>
</protein>
<proteinExistence type="predicted"/>
<dbReference type="SUPFAM" id="SSF54593">
    <property type="entry name" value="Glyoxalase/Bleomycin resistance protein/Dihydroxybiphenyl dioxygenase"/>
    <property type="match status" value="1"/>
</dbReference>
<comment type="caution">
    <text evidence="2">The sequence shown here is derived from an EMBL/GenBank/DDBJ whole genome shotgun (WGS) entry which is preliminary data.</text>
</comment>
<name>A0A849SIQ5_UNCEI</name>
<dbReference type="AlphaFoldDB" id="A0A849SIQ5"/>
<dbReference type="EMBL" id="JABFRW010000208">
    <property type="protein sequence ID" value="NOT35648.1"/>
    <property type="molecule type" value="Genomic_DNA"/>
</dbReference>
<dbReference type="GO" id="GO:0051213">
    <property type="term" value="F:dioxygenase activity"/>
    <property type="evidence" value="ECO:0007669"/>
    <property type="project" value="UniProtKB-KW"/>
</dbReference>
<sequence>ATPGAVVDVSCAPELRAGRIAVGRVHHIAFRCADDAEQLAWRERLTHAGLDVTPVMDRQYFHSIYFREPGGVLFELATDAPGFATDEAADRLGASLRLPAWLETRRARIEAALPPLRLPPIASS</sequence>
<dbReference type="InterPro" id="IPR029068">
    <property type="entry name" value="Glyas_Bleomycin-R_OHBP_Dase"/>
</dbReference>
<dbReference type="InterPro" id="IPR004360">
    <property type="entry name" value="Glyas_Fos-R_dOase_dom"/>
</dbReference>
<keyword evidence="2" id="KW-0560">Oxidoreductase</keyword>
<keyword evidence="2" id="KW-0223">Dioxygenase</keyword>
<evidence type="ECO:0000259" key="1">
    <source>
        <dbReference type="PROSITE" id="PS51819"/>
    </source>
</evidence>
<dbReference type="Proteomes" id="UP000580839">
    <property type="component" value="Unassembled WGS sequence"/>
</dbReference>
<dbReference type="PROSITE" id="PS51819">
    <property type="entry name" value="VOC"/>
    <property type="match status" value="1"/>
</dbReference>
<dbReference type="PANTHER" id="PTHR36110">
    <property type="entry name" value="RING-CLEAVING DIOXYGENASE MHQE-RELATED"/>
    <property type="match status" value="1"/>
</dbReference>
<dbReference type="Pfam" id="PF00903">
    <property type="entry name" value="Glyoxalase"/>
    <property type="match status" value="1"/>
</dbReference>
<gene>
    <name evidence="2" type="ORF">HOP12_16015</name>
</gene>